<dbReference type="EMBL" id="BTRK01000001">
    <property type="protein sequence ID" value="GMR31216.1"/>
    <property type="molecule type" value="Genomic_DNA"/>
</dbReference>
<dbReference type="CDD" id="cd00637">
    <property type="entry name" value="7tm_classA_rhodopsin-like"/>
    <property type="match status" value="1"/>
</dbReference>
<dbReference type="SUPFAM" id="SSF81321">
    <property type="entry name" value="Family A G protein-coupled receptor-like"/>
    <property type="match status" value="1"/>
</dbReference>
<feature type="non-terminal residue" evidence="8">
    <location>
        <position position="1"/>
    </location>
</feature>
<feature type="domain" description="G-protein coupled receptors family 1 profile" evidence="7">
    <location>
        <begin position="1"/>
        <end position="235"/>
    </location>
</feature>
<keyword evidence="4 6" id="KW-0472">Membrane</keyword>
<evidence type="ECO:0000256" key="5">
    <source>
        <dbReference type="SAM" id="MobiDB-lite"/>
    </source>
</evidence>
<sequence>LFILNMTVGDLILTVFCHPNELLIRKHTFLQKVELCFVVHFFNWVGLAISGLSLTMLNVDKLVYFRWPLSYDRVMSKKKAIMLCGLIWSISLGFILYCWIDKVVYIHPGDCSLQMVQGKKFFYEIFLLIFCVLPVTSSLIVSIYLFKLTRQKRNASFVGNDQTNFSNKVKSLVFIFATTAWTSFSLLPYRLMNLARIHLFTWSSLECADRLRMTWIAWCLVYLLTINPIVNPLITSLIYAPYRMTIKRFLVNIPVGNRPLYQYGGSESAASLRRIRQRRGSGGEHEMASLRNCTESVRVSISTELSRSDLPSTPTTPMKRNPDDRRCSSEEHTRPKSSIYPSHGSVGSLNGNL</sequence>
<feature type="compositionally biased region" description="Basic and acidic residues" evidence="5">
    <location>
        <begin position="320"/>
        <end position="334"/>
    </location>
</feature>
<comment type="subcellular location">
    <subcellularLocation>
        <location evidence="1">Membrane</location>
    </subcellularLocation>
</comment>
<feature type="region of interest" description="Disordered" evidence="5">
    <location>
        <begin position="302"/>
        <end position="353"/>
    </location>
</feature>
<feature type="transmembrane region" description="Helical" evidence="6">
    <location>
        <begin position="37"/>
        <end position="59"/>
    </location>
</feature>
<evidence type="ECO:0000256" key="6">
    <source>
        <dbReference type="SAM" id="Phobius"/>
    </source>
</evidence>
<proteinExistence type="predicted"/>
<keyword evidence="9" id="KW-1185">Reference proteome</keyword>
<keyword evidence="2 6" id="KW-0812">Transmembrane</keyword>
<dbReference type="InterPro" id="IPR000276">
    <property type="entry name" value="GPCR_Rhodpsn"/>
</dbReference>
<reference evidence="9" key="1">
    <citation type="submission" date="2022-10" db="EMBL/GenBank/DDBJ databases">
        <title>Genome assembly of Pristionchus species.</title>
        <authorList>
            <person name="Yoshida K."/>
            <person name="Sommer R.J."/>
        </authorList>
    </citation>
    <scope>NUCLEOTIDE SEQUENCE [LARGE SCALE GENOMIC DNA]</scope>
    <source>
        <strain evidence="9">RS5460</strain>
    </source>
</reference>
<dbReference type="GO" id="GO:0008188">
    <property type="term" value="F:neuropeptide receptor activity"/>
    <property type="evidence" value="ECO:0007669"/>
    <property type="project" value="InterPro"/>
</dbReference>
<gene>
    <name evidence="8" type="ORF">PMAYCL1PPCAC_01411</name>
</gene>
<dbReference type="PANTHER" id="PTHR21643:SF3">
    <property type="entry name" value="G-PROTEIN COUPLED RECEPTORS FAMILY 1 PROFILE DOMAIN-CONTAINING PROTEIN"/>
    <property type="match status" value="1"/>
</dbReference>
<feature type="compositionally biased region" description="Polar residues" evidence="5">
    <location>
        <begin position="302"/>
        <end position="318"/>
    </location>
</feature>
<dbReference type="InterPro" id="IPR017452">
    <property type="entry name" value="GPCR_Rhodpsn_7TM"/>
</dbReference>
<dbReference type="InterPro" id="IPR039952">
    <property type="entry name" value="Aex-2"/>
</dbReference>
<dbReference type="PANTHER" id="PTHR21643">
    <property type="entry name" value="G-PROTEIN COUPLED RECEPTORS FAMILY 1 PROFILE DOMAIN-CONTAINING PROTEIN-RELATED"/>
    <property type="match status" value="1"/>
</dbReference>
<evidence type="ECO:0000256" key="4">
    <source>
        <dbReference type="ARBA" id="ARBA00023136"/>
    </source>
</evidence>
<feature type="transmembrane region" description="Helical" evidence="6">
    <location>
        <begin position="215"/>
        <end position="240"/>
    </location>
</feature>
<feature type="transmembrane region" description="Helical" evidence="6">
    <location>
        <begin position="125"/>
        <end position="146"/>
    </location>
</feature>
<evidence type="ECO:0000259" key="7">
    <source>
        <dbReference type="PROSITE" id="PS50262"/>
    </source>
</evidence>
<dbReference type="Pfam" id="PF00001">
    <property type="entry name" value="7tm_1"/>
    <property type="match status" value="1"/>
</dbReference>
<evidence type="ECO:0000256" key="2">
    <source>
        <dbReference type="ARBA" id="ARBA00022692"/>
    </source>
</evidence>
<keyword evidence="3 6" id="KW-1133">Transmembrane helix</keyword>
<feature type="transmembrane region" description="Helical" evidence="6">
    <location>
        <begin position="172"/>
        <end position="195"/>
    </location>
</feature>
<evidence type="ECO:0000256" key="1">
    <source>
        <dbReference type="ARBA" id="ARBA00004370"/>
    </source>
</evidence>
<name>A0AAN4YZP9_9BILA</name>
<evidence type="ECO:0000256" key="3">
    <source>
        <dbReference type="ARBA" id="ARBA00022989"/>
    </source>
</evidence>
<dbReference type="PROSITE" id="PS50262">
    <property type="entry name" value="G_PROTEIN_RECEP_F1_2"/>
    <property type="match status" value="1"/>
</dbReference>
<protein>
    <recommendedName>
        <fullName evidence="7">G-protein coupled receptors family 1 profile domain-containing protein</fullName>
    </recommendedName>
</protein>
<accession>A0AAN4YZP9</accession>
<evidence type="ECO:0000313" key="9">
    <source>
        <dbReference type="Proteomes" id="UP001328107"/>
    </source>
</evidence>
<comment type="caution">
    <text evidence="8">The sequence shown here is derived from an EMBL/GenBank/DDBJ whole genome shotgun (WGS) entry which is preliminary data.</text>
</comment>
<dbReference type="AlphaFoldDB" id="A0AAN4YZP9"/>
<feature type="transmembrane region" description="Helical" evidence="6">
    <location>
        <begin position="80"/>
        <end position="100"/>
    </location>
</feature>
<dbReference type="GO" id="GO:0016020">
    <property type="term" value="C:membrane"/>
    <property type="evidence" value="ECO:0007669"/>
    <property type="project" value="UniProtKB-SubCell"/>
</dbReference>
<dbReference type="Proteomes" id="UP001328107">
    <property type="component" value="Unassembled WGS sequence"/>
</dbReference>
<evidence type="ECO:0000313" key="8">
    <source>
        <dbReference type="EMBL" id="GMR31216.1"/>
    </source>
</evidence>
<dbReference type="Gene3D" id="1.20.1070.10">
    <property type="entry name" value="Rhodopsin 7-helix transmembrane proteins"/>
    <property type="match status" value="1"/>
</dbReference>
<organism evidence="8 9">
    <name type="scientific">Pristionchus mayeri</name>
    <dbReference type="NCBI Taxonomy" id="1317129"/>
    <lineage>
        <taxon>Eukaryota</taxon>
        <taxon>Metazoa</taxon>
        <taxon>Ecdysozoa</taxon>
        <taxon>Nematoda</taxon>
        <taxon>Chromadorea</taxon>
        <taxon>Rhabditida</taxon>
        <taxon>Rhabditina</taxon>
        <taxon>Diplogasteromorpha</taxon>
        <taxon>Diplogasteroidea</taxon>
        <taxon>Neodiplogasteridae</taxon>
        <taxon>Pristionchus</taxon>
    </lineage>
</organism>